<dbReference type="PANTHER" id="PTHR43820:SF2">
    <property type="entry name" value="ABC TRANSPORTER ATP-BINDING PROTEIN"/>
    <property type="match status" value="1"/>
</dbReference>
<dbReference type="GO" id="GO:0005524">
    <property type="term" value="F:ATP binding"/>
    <property type="evidence" value="ECO:0007669"/>
    <property type="project" value="UniProtKB-KW"/>
</dbReference>
<dbReference type="PATRIC" id="fig|742737.3.peg.4526"/>
<name>G5IM12_9FIRM</name>
<dbReference type="GO" id="GO:0015807">
    <property type="term" value="P:L-amino acid transport"/>
    <property type="evidence" value="ECO:0007669"/>
    <property type="project" value="TreeGrafter"/>
</dbReference>
<feature type="domain" description="ABC transporter" evidence="6">
    <location>
        <begin position="3"/>
        <end position="235"/>
    </location>
</feature>
<dbReference type="InterPro" id="IPR017871">
    <property type="entry name" value="ABC_transporter-like_CS"/>
</dbReference>
<evidence type="ECO:0000259" key="6">
    <source>
        <dbReference type="PROSITE" id="PS50893"/>
    </source>
</evidence>
<keyword evidence="4" id="KW-0067">ATP-binding</keyword>
<dbReference type="EMBL" id="ADLN01000120">
    <property type="protein sequence ID" value="EHI57431.1"/>
    <property type="molecule type" value="Genomic_DNA"/>
</dbReference>
<evidence type="ECO:0000256" key="3">
    <source>
        <dbReference type="ARBA" id="ARBA00022741"/>
    </source>
</evidence>
<protein>
    <recommendedName>
        <fullName evidence="6">ABC transporter domain-containing protein</fullName>
    </recommendedName>
</protein>
<keyword evidence="2" id="KW-0813">Transport</keyword>
<dbReference type="PROSITE" id="PS50893">
    <property type="entry name" value="ABC_TRANSPORTER_2"/>
    <property type="match status" value="1"/>
</dbReference>
<comment type="caution">
    <text evidence="7">The sequence shown here is derived from an EMBL/GenBank/DDBJ whole genome shotgun (WGS) entry which is preliminary data.</text>
</comment>
<dbReference type="InterPro" id="IPR003439">
    <property type="entry name" value="ABC_transporter-like_ATP-bd"/>
</dbReference>
<reference evidence="7 8" key="1">
    <citation type="submission" date="2011-08" db="EMBL/GenBank/DDBJ databases">
        <title>The Genome Sequence of Clostridium hathewayi WAL-18680.</title>
        <authorList>
            <consortium name="The Broad Institute Genome Sequencing Platform"/>
            <person name="Earl A."/>
            <person name="Ward D."/>
            <person name="Feldgarden M."/>
            <person name="Gevers D."/>
            <person name="Finegold S.M."/>
            <person name="Summanen P.H."/>
            <person name="Molitoris D.R."/>
            <person name="Song M."/>
            <person name="Daigneault M."/>
            <person name="Allen-Vercoe E."/>
            <person name="Young S.K."/>
            <person name="Zeng Q."/>
            <person name="Gargeya S."/>
            <person name="Fitzgerald M."/>
            <person name="Haas B."/>
            <person name="Abouelleil A."/>
            <person name="Alvarado L."/>
            <person name="Arachchi H.M."/>
            <person name="Berlin A."/>
            <person name="Brown A."/>
            <person name="Chapman S.B."/>
            <person name="Chen Z."/>
            <person name="Dunbar C."/>
            <person name="Freedman E."/>
            <person name="Gearin G."/>
            <person name="Gellesch M."/>
            <person name="Goldberg J."/>
            <person name="Griggs A."/>
            <person name="Gujja S."/>
            <person name="Heiman D."/>
            <person name="Howarth C."/>
            <person name="Larson L."/>
            <person name="Lui A."/>
            <person name="MacDonald P.J.P."/>
            <person name="Montmayeur A."/>
            <person name="Murphy C."/>
            <person name="Neiman D."/>
            <person name="Pearson M."/>
            <person name="Priest M."/>
            <person name="Roberts A."/>
            <person name="Saif S."/>
            <person name="Shea T."/>
            <person name="Shenoy N."/>
            <person name="Sisk P."/>
            <person name="Stolte C."/>
            <person name="Sykes S."/>
            <person name="Wortman J."/>
            <person name="Nusbaum C."/>
            <person name="Birren B."/>
        </authorList>
    </citation>
    <scope>NUCLEOTIDE SEQUENCE [LARGE SCALE GENOMIC DNA]</scope>
    <source>
        <strain evidence="7 8">WAL-18680</strain>
    </source>
</reference>
<accession>G5IM12</accession>
<keyword evidence="5" id="KW-0029">Amino-acid transport</keyword>
<evidence type="ECO:0000256" key="4">
    <source>
        <dbReference type="ARBA" id="ARBA00022840"/>
    </source>
</evidence>
<gene>
    <name evidence="7" type="ORF">HMPREF9473_04540</name>
</gene>
<dbReference type="Gene3D" id="3.40.50.300">
    <property type="entry name" value="P-loop containing nucleotide triphosphate hydrolases"/>
    <property type="match status" value="1"/>
</dbReference>
<dbReference type="CDD" id="cd03224">
    <property type="entry name" value="ABC_TM1139_LivF_branched"/>
    <property type="match status" value="1"/>
</dbReference>
<keyword evidence="8" id="KW-1185">Reference proteome</keyword>
<evidence type="ECO:0000256" key="1">
    <source>
        <dbReference type="ARBA" id="ARBA00005417"/>
    </source>
</evidence>
<dbReference type="SMART" id="SM00382">
    <property type="entry name" value="AAA"/>
    <property type="match status" value="1"/>
</dbReference>
<dbReference type="RefSeq" id="WP_006782528.1">
    <property type="nucleotide sequence ID" value="NZ_CP040506.1"/>
</dbReference>
<dbReference type="PANTHER" id="PTHR43820">
    <property type="entry name" value="HIGH-AFFINITY BRANCHED-CHAIN AMINO ACID TRANSPORT ATP-BINDING PROTEIN LIVF"/>
    <property type="match status" value="1"/>
</dbReference>
<keyword evidence="3" id="KW-0547">Nucleotide-binding</keyword>
<dbReference type="InterPro" id="IPR052156">
    <property type="entry name" value="BCAA_Transport_ATP-bd_LivF"/>
</dbReference>
<dbReference type="Pfam" id="PF00005">
    <property type="entry name" value="ABC_tran"/>
    <property type="match status" value="1"/>
</dbReference>
<proteinExistence type="inferred from homology"/>
<dbReference type="Proteomes" id="UP000005384">
    <property type="component" value="Unassembled WGS sequence"/>
</dbReference>
<dbReference type="InterPro" id="IPR003593">
    <property type="entry name" value="AAA+_ATPase"/>
</dbReference>
<dbReference type="GO" id="GO:0016887">
    <property type="term" value="F:ATP hydrolysis activity"/>
    <property type="evidence" value="ECO:0007669"/>
    <property type="project" value="InterPro"/>
</dbReference>
<comment type="similarity">
    <text evidence="1">Belongs to the ABC transporter superfamily.</text>
</comment>
<evidence type="ECO:0000256" key="5">
    <source>
        <dbReference type="ARBA" id="ARBA00022970"/>
    </source>
</evidence>
<evidence type="ECO:0000256" key="2">
    <source>
        <dbReference type="ARBA" id="ARBA00022448"/>
    </source>
</evidence>
<dbReference type="InterPro" id="IPR027417">
    <property type="entry name" value="P-loop_NTPase"/>
</dbReference>
<organism evidence="7 8">
    <name type="scientific">Hungatella hathewayi WAL-18680</name>
    <dbReference type="NCBI Taxonomy" id="742737"/>
    <lineage>
        <taxon>Bacteria</taxon>
        <taxon>Bacillati</taxon>
        <taxon>Bacillota</taxon>
        <taxon>Clostridia</taxon>
        <taxon>Lachnospirales</taxon>
        <taxon>Lachnospiraceae</taxon>
        <taxon>Hungatella</taxon>
    </lineage>
</organism>
<dbReference type="HOGENOM" id="CLU_000604_1_2_9"/>
<evidence type="ECO:0000313" key="7">
    <source>
        <dbReference type="EMBL" id="EHI57431.1"/>
    </source>
</evidence>
<sequence>MILQLENVNSYYDKSHILFDLSLEVEEGHSVCLLGRNGVGKSTTMKSIMGMLNPKAHATTEGKIMFNGQNICGLNSYKIAQAGIAYVPQGRHIFPTLTTKENLLIAERVGVDGRKDWTLERIYDLFPRLKERETSKGGKLSGGEQQMLAVARGLMQNPKLLLMDEITEGLAPIIVQQLAEIVQELIKQKVTILLAEQSIKFALSVSEDCYILEKGSVVHHEPTKDLTQETIQKYLGT</sequence>
<dbReference type="SUPFAM" id="SSF52540">
    <property type="entry name" value="P-loop containing nucleoside triphosphate hydrolases"/>
    <property type="match status" value="1"/>
</dbReference>
<evidence type="ECO:0000313" key="8">
    <source>
        <dbReference type="Proteomes" id="UP000005384"/>
    </source>
</evidence>
<dbReference type="PROSITE" id="PS00211">
    <property type="entry name" value="ABC_TRANSPORTER_1"/>
    <property type="match status" value="1"/>
</dbReference>
<dbReference type="GO" id="GO:0015658">
    <property type="term" value="F:branched-chain amino acid transmembrane transporter activity"/>
    <property type="evidence" value="ECO:0007669"/>
    <property type="project" value="TreeGrafter"/>
</dbReference>
<dbReference type="AlphaFoldDB" id="G5IM12"/>